<proteinExistence type="predicted"/>
<dbReference type="SUPFAM" id="SSF52821">
    <property type="entry name" value="Rhodanese/Cell cycle control phosphatase"/>
    <property type="match status" value="1"/>
</dbReference>
<sequence>MFGILKHTKFARSHISTSNLFNYQTRQFSQSFIVLSRFSDLAKKVKESYPISEITPQELHASLTSSSNLSTTPSSQPPIIIDIREKDEQLRGIIPSAIPLPRGVLERDVERKVISVEEVNDLENGRDIIVYCAGGFRSVLAAESLLRLGYKKENVKSLAGGYDDWKESGFEVADYETSKKSAS</sequence>
<dbReference type="Proteomes" id="UP000789375">
    <property type="component" value="Unassembled WGS sequence"/>
</dbReference>
<dbReference type="Pfam" id="PF00581">
    <property type="entry name" value="Rhodanese"/>
    <property type="match status" value="1"/>
</dbReference>
<keyword evidence="3" id="KW-1185">Reference proteome</keyword>
<comment type="caution">
    <text evidence="2">The sequence shown here is derived from an EMBL/GenBank/DDBJ whole genome shotgun (WGS) entry which is preliminary data.</text>
</comment>
<dbReference type="SMART" id="SM00450">
    <property type="entry name" value="RHOD"/>
    <property type="match status" value="1"/>
</dbReference>
<reference evidence="2" key="1">
    <citation type="submission" date="2021-06" db="EMBL/GenBank/DDBJ databases">
        <authorList>
            <person name="Kallberg Y."/>
            <person name="Tangrot J."/>
            <person name="Rosling A."/>
        </authorList>
    </citation>
    <scope>NUCLEOTIDE SEQUENCE</scope>
    <source>
        <strain evidence="2">87-6 pot B 2015</strain>
    </source>
</reference>
<evidence type="ECO:0000313" key="2">
    <source>
        <dbReference type="EMBL" id="CAG8707690.1"/>
    </source>
</evidence>
<dbReference type="PANTHER" id="PTHR44086:SF13">
    <property type="entry name" value="THIOSULFATE SULFURTRANSFERASE PSPE"/>
    <property type="match status" value="1"/>
</dbReference>
<protein>
    <submittedName>
        <fullName evidence="2">6819_t:CDS:1</fullName>
    </submittedName>
</protein>
<name>A0A9N9HVJ3_FUNMO</name>
<dbReference type="PANTHER" id="PTHR44086">
    <property type="entry name" value="THIOSULFATE SULFURTRANSFERASE RDL2, MITOCHONDRIAL-RELATED"/>
    <property type="match status" value="1"/>
</dbReference>
<feature type="domain" description="Rhodanese" evidence="1">
    <location>
        <begin position="74"/>
        <end position="174"/>
    </location>
</feature>
<organism evidence="2 3">
    <name type="scientific">Funneliformis mosseae</name>
    <name type="common">Endomycorrhizal fungus</name>
    <name type="synonym">Glomus mosseae</name>
    <dbReference type="NCBI Taxonomy" id="27381"/>
    <lineage>
        <taxon>Eukaryota</taxon>
        <taxon>Fungi</taxon>
        <taxon>Fungi incertae sedis</taxon>
        <taxon>Mucoromycota</taxon>
        <taxon>Glomeromycotina</taxon>
        <taxon>Glomeromycetes</taxon>
        <taxon>Glomerales</taxon>
        <taxon>Glomeraceae</taxon>
        <taxon>Funneliformis</taxon>
    </lineage>
</organism>
<dbReference type="InterPro" id="IPR001763">
    <property type="entry name" value="Rhodanese-like_dom"/>
</dbReference>
<dbReference type="EMBL" id="CAJVPP010009916">
    <property type="protein sequence ID" value="CAG8707690.1"/>
    <property type="molecule type" value="Genomic_DNA"/>
</dbReference>
<dbReference type="Gene3D" id="3.40.250.10">
    <property type="entry name" value="Rhodanese-like domain"/>
    <property type="match status" value="1"/>
</dbReference>
<accession>A0A9N9HVJ3</accession>
<dbReference type="GO" id="GO:0004792">
    <property type="term" value="F:thiosulfate-cyanide sulfurtransferase activity"/>
    <property type="evidence" value="ECO:0007669"/>
    <property type="project" value="TreeGrafter"/>
</dbReference>
<gene>
    <name evidence="2" type="ORF">FMOSSE_LOCUS14120</name>
</gene>
<evidence type="ECO:0000313" key="3">
    <source>
        <dbReference type="Proteomes" id="UP000789375"/>
    </source>
</evidence>
<dbReference type="PROSITE" id="PS50206">
    <property type="entry name" value="RHODANESE_3"/>
    <property type="match status" value="1"/>
</dbReference>
<dbReference type="InterPro" id="IPR036873">
    <property type="entry name" value="Rhodanese-like_dom_sf"/>
</dbReference>
<dbReference type="AlphaFoldDB" id="A0A9N9HVJ3"/>
<dbReference type="CDD" id="cd00158">
    <property type="entry name" value="RHOD"/>
    <property type="match status" value="1"/>
</dbReference>
<evidence type="ECO:0000259" key="1">
    <source>
        <dbReference type="PROSITE" id="PS50206"/>
    </source>
</evidence>